<sequence>MSTPIYDIPVNRITGEPATLREFQGNVALVVNVASKCGLTPQYEGLEKIYRQYRDRGFVVLGFPANDFAGQEPGTNAEIQSFCTLNFGVEFPLYEKITVTGDATHPLYQALIAAEPESTTPNPGKFRADLEGYGLVTNPAPGILWNFEKFLLNRKGNVVARFSPELTPEDPVITAAIEKEITADSFS</sequence>
<dbReference type="PANTHER" id="PTHR11592">
    <property type="entry name" value="GLUTATHIONE PEROXIDASE"/>
    <property type="match status" value="1"/>
</dbReference>
<dbReference type="PRINTS" id="PR01011">
    <property type="entry name" value="GLUTPROXDASE"/>
</dbReference>
<dbReference type="AlphaFoldDB" id="A0A372IPK1"/>
<dbReference type="InterPro" id="IPR036249">
    <property type="entry name" value="Thioredoxin-like_sf"/>
</dbReference>
<proteinExistence type="inferred from homology"/>
<keyword evidence="3 5" id="KW-0560">Oxidoreductase</keyword>
<evidence type="ECO:0000256" key="2">
    <source>
        <dbReference type="ARBA" id="ARBA00022559"/>
    </source>
</evidence>
<evidence type="ECO:0000256" key="1">
    <source>
        <dbReference type="ARBA" id="ARBA00006926"/>
    </source>
</evidence>
<evidence type="ECO:0000256" key="3">
    <source>
        <dbReference type="ARBA" id="ARBA00023002"/>
    </source>
</evidence>
<dbReference type="InterPro" id="IPR000889">
    <property type="entry name" value="Glutathione_peroxidase"/>
</dbReference>
<dbReference type="EMBL" id="QVQT01000003">
    <property type="protein sequence ID" value="RFU16835.1"/>
    <property type="molecule type" value="Genomic_DNA"/>
</dbReference>
<dbReference type="GO" id="GO:0004601">
    <property type="term" value="F:peroxidase activity"/>
    <property type="evidence" value="ECO:0007669"/>
    <property type="project" value="UniProtKB-KW"/>
</dbReference>
<dbReference type="PROSITE" id="PS51355">
    <property type="entry name" value="GLUTATHIONE_PEROXID_3"/>
    <property type="match status" value="1"/>
</dbReference>
<dbReference type="PANTHER" id="PTHR11592:SF40">
    <property type="entry name" value="THIOREDOXIN_GLUTATHIONE PEROXIDASE BTUE"/>
    <property type="match status" value="1"/>
</dbReference>
<feature type="active site" evidence="4">
    <location>
        <position position="37"/>
    </location>
</feature>
<evidence type="ECO:0000313" key="6">
    <source>
        <dbReference type="EMBL" id="RFU16835.1"/>
    </source>
</evidence>
<dbReference type="OrthoDB" id="9789406at2"/>
<comment type="caution">
    <text evidence="6">The sequence shown here is derived from an EMBL/GenBank/DDBJ whole genome shotgun (WGS) entry which is preliminary data.</text>
</comment>
<reference evidence="6 7" key="1">
    <citation type="submission" date="2018-08" db="EMBL/GenBank/DDBJ databases">
        <title>Acidipila sp. 4G-K13, an acidobacterium isolated from forest soil.</title>
        <authorList>
            <person name="Gao Z.-H."/>
            <person name="Qiu L.-H."/>
        </authorList>
    </citation>
    <scope>NUCLEOTIDE SEQUENCE [LARGE SCALE GENOMIC DNA]</scope>
    <source>
        <strain evidence="6 7">4G-K13</strain>
    </source>
</reference>
<keyword evidence="7" id="KW-1185">Reference proteome</keyword>
<gene>
    <name evidence="6" type="ORF">D0Y96_08790</name>
</gene>
<evidence type="ECO:0000256" key="5">
    <source>
        <dbReference type="RuleBase" id="RU000499"/>
    </source>
</evidence>
<accession>A0A372IPK1</accession>
<dbReference type="Gene3D" id="3.40.30.10">
    <property type="entry name" value="Glutaredoxin"/>
    <property type="match status" value="1"/>
</dbReference>
<evidence type="ECO:0000313" key="7">
    <source>
        <dbReference type="Proteomes" id="UP000264702"/>
    </source>
</evidence>
<comment type="similarity">
    <text evidence="1 5">Belongs to the glutathione peroxidase family.</text>
</comment>
<keyword evidence="2 5" id="KW-0575">Peroxidase</keyword>
<organism evidence="6 7">
    <name type="scientific">Paracidobacterium acidisoli</name>
    <dbReference type="NCBI Taxonomy" id="2303751"/>
    <lineage>
        <taxon>Bacteria</taxon>
        <taxon>Pseudomonadati</taxon>
        <taxon>Acidobacteriota</taxon>
        <taxon>Terriglobia</taxon>
        <taxon>Terriglobales</taxon>
        <taxon>Acidobacteriaceae</taxon>
        <taxon>Paracidobacterium</taxon>
    </lineage>
</organism>
<dbReference type="CDD" id="cd00340">
    <property type="entry name" value="GSH_Peroxidase"/>
    <property type="match status" value="1"/>
</dbReference>
<dbReference type="SUPFAM" id="SSF52833">
    <property type="entry name" value="Thioredoxin-like"/>
    <property type="match status" value="1"/>
</dbReference>
<dbReference type="FunFam" id="3.40.30.10:FF:000010">
    <property type="entry name" value="Glutathione peroxidase"/>
    <property type="match status" value="1"/>
</dbReference>
<protein>
    <recommendedName>
        <fullName evidence="5">Glutathione peroxidase</fullName>
    </recommendedName>
</protein>
<evidence type="ECO:0000256" key="4">
    <source>
        <dbReference type="PIRSR" id="PIRSR000303-1"/>
    </source>
</evidence>
<name>A0A372IPK1_9BACT</name>
<dbReference type="GO" id="GO:0034599">
    <property type="term" value="P:cellular response to oxidative stress"/>
    <property type="evidence" value="ECO:0007669"/>
    <property type="project" value="TreeGrafter"/>
</dbReference>
<dbReference type="PIRSF" id="PIRSF000303">
    <property type="entry name" value="Glutathion_perox"/>
    <property type="match status" value="1"/>
</dbReference>
<dbReference type="RefSeq" id="WP_117299003.1">
    <property type="nucleotide sequence ID" value="NZ_QVQT02000003.1"/>
</dbReference>
<dbReference type="Proteomes" id="UP000264702">
    <property type="component" value="Unassembled WGS sequence"/>
</dbReference>
<dbReference type="Pfam" id="PF00255">
    <property type="entry name" value="GSHPx"/>
    <property type="match status" value="1"/>
</dbReference>